<evidence type="ECO:0000256" key="6">
    <source>
        <dbReference type="ARBA" id="ARBA00022596"/>
    </source>
</evidence>
<evidence type="ECO:0000256" key="9">
    <source>
        <dbReference type="ARBA" id="ARBA00023065"/>
    </source>
</evidence>
<dbReference type="OrthoDB" id="9812956at2"/>
<accession>J1K0L1</accession>
<keyword evidence="15" id="KW-1185">Reference proteome</keyword>
<dbReference type="InterPro" id="IPR051224">
    <property type="entry name" value="NiCoT_RcnA"/>
</dbReference>
<dbReference type="STRING" id="1094558.ME5_00966"/>
<keyword evidence="10" id="KW-0921">Nickel transport</keyword>
<proteinExistence type="inferred from homology"/>
<feature type="transmembrane region" description="Helical" evidence="13">
    <location>
        <begin position="323"/>
        <end position="344"/>
    </location>
</feature>
<keyword evidence="6" id="KW-0533">Nickel</keyword>
<feature type="transmembrane region" description="Helical" evidence="13">
    <location>
        <begin position="152"/>
        <end position="170"/>
    </location>
</feature>
<evidence type="ECO:0000256" key="11">
    <source>
        <dbReference type="ARBA" id="ARBA00023136"/>
    </source>
</evidence>
<dbReference type="GO" id="GO:0006824">
    <property type="term" value="P:cobalt ion transport"/>
    <property type="evidence" value="ECO:0007669"/>
    <property type="project" value="UniProtKB-KW"/>
</dbReference>
<protein>
    <recommendedName>
        <fullName evidence="13">Nickel/cobalt efflux system</fullName>
    </recommendedName>
</protein>
<comment type="caution">
    <text evidence="14">The sequence shown here is derived from an EMBL/GenBank/DDBJ whole genome shotgun (WGS) entry which is preliminary data.</text>
</comment>
<keyword evidence="8 13" id="KW-1133">Transmembrane helix</keyword>
<keyword evidence="12" id="KW-0170">Cobalt</keyword>
<feature type="transmembrane region" description="Helical" evidence="13">
    <location>
        <begin position="280"/>
        <end position="302"/>
    </location>
</feature>
<dbReference type="PANTHER" id="PTHR40659">
    <property type="entry name" value="NICKEL/COBALT EFFLUX SYSTEM RCNA"/>
    <property type="match status" value="1"/>
</dbReference>
<dbReference type="Pfam" id="PF03824">
    <property type="entry name" value="NicO"/>
    <property type="match status" value="1"/>
</dbReference>
<dbReference type="GO" id="GO:0015099">
    <property type="term" value="F:nickel cation transmembrane transporter activity"/>
    <property type="evidence" value="ECO:0007669"/>
    <property type="project" value="UniProtKB-UniRule"/>
</dbReference>
<dbReference type="GO" id="GO:0032025">
    <property type="term" value="P:response to cobalt ion"/>
    <property type="evidence" value="ECO:0007669"/>
    <property type="project" value="TreeGrafter"/>
</dbReference>
<dbReference type="HOGENOM" id="CLU_058605_0_2_5"/>
<dbReference type="InterPro" id="IPR011541">
    <property type="entry name" value="Ni/Co_transpt_high_affinity"/>
</dbReference>
<keyword evidence="9" id="KW-0406">Ion transport</keyword>
<dbReference type="GO" id="GO:0046583">
    <property type="term" value="F:monoatomic cation efflux transmembrane transporter activity"/>
    <property type="evidence" value="ECO:0007669"/>
    <property type="project" value="TreeGrafter"/>
</dbReference>
<evidence type="ECO:0000313" key="14">
    <source>
        <dbReference type="EMBL" id="EJF90565.1"/>
    </source>
</evidence>
<organism evidence="14 15">
    <name type="scientific">Bartonella tamiae Th239</name>
    <dbReference type="NCBI Taxonomy" id="1094558"/>
    <lineage>
        <taxon>Bacteria</taxon>
        <taxon>Pseudomonadati</taxon>
        <taxon>Pseudomonadota</taxon>
        <taxon>Alphaproteobacteria</taxon>
        <taxon>Hyphomicrobiales</taxon>
        <taxon>Bartonellaceae</taxon>
        <taxon>Bartonella</taxon>
    </lineage>
</organism>
<comment type="subcellular location">
    <subcellularLocation>
        <location evidence="2 13">Cell membrane</location>
        <topology evidence="2 13">Multi-pass membrane protein</topology>
    </subcellularLocation>
</comment>
<evidence type="ECO:0000256" key="1">
    <source>
        <dbReference type="ARBA" id="ARBA00002510"/>
    </source>
</evidence>
<dbReference type="RefSeq" id="WP_008038975.1">
    <property type="nucleotide sequence ID" value="NZ_JH725147.1"/>
</dbReference>
<dbReference type="AlphaFoldDB" id="J1K0L1"/>
<keyword evidence="11 13" id="KW-0472">Membrane</keyword>
<evidence type="ECO:0000256" key="12">
    <source>
        <dbReference type="ARBA" id="ARBA00023285"/>
    </source>
</evidence>
<evidence type="ECO:0000256" key="5">
    <source>
        <dbReference type="ARBA" id="ARBA00022475"/>
    </source>
</evidence>
<feature type="transmembrane region" description="Helical" evidence="13">
    <location>
        <begin position="77"/>
        <end position="96"/>
    </location>
</feature>
<evidence type="ECO:0000256" key="10">
    <source>
        <dbReference type="ARBA" id="ARBA00023112"/>
    </source>
</evidence>
<gene>
    <name evidence="14" type="ORF">ME5_00966</name>
</gene>
<keyword evidence="3" id="KW-0171">Cobalt transport</keyword>
<feature type="transmembrane region" description="Helical" evidence="13">
    <location>
        <begin position="250"/>
        <end position="274"/>
    </location>
</feature>
<dbReference type="PANTHER" id="PTHR40659:SF1">
    <property type="entry name" value="NICKEL_COBALT EFFLUX SYSTEM RCNA"/>
    <property type="match status" value="1"/>
</dbReference>
<evidence type="ECO:0000256" key="8">
    <source>
        <dbReference type="ARBA" id="ARBA00022989"/>
    </source>
</evidence>
<dbReference type="Proteomes" id="UP000008952">
    <property type="component" value="Unassembled WGS sequence"/>
</dbReference>
<name>J1K0L1_9HYPH</name>
<evidence type="ECO:0000256" key="7">
    <source>
        <dbReference type="ARBA" id="ARBA00022692"/>
    </source>
</evidence>
<dbReference type="PATRIC" id="fig|1094558.3.peg.1056"/>
<evidence type="ECO:0000256" key="13">
    <source>
        <dbReference type="RuleBase" id="RU362101"/>
    </source>
</evidence>
<evidence type="ECO:0000256" key="2">
    <source>
        <dbReference type="ARBA" id="ARBA00004651"/>
    </source>
</evidence>
<evidence type="ECO:0000256" key="3">
    <source>
        <dbReference type="ARBA" id="ARBA00022426"/>
    </source>
</evidence>
<evidence type="ECO:0000256" key="4">
    <source>
        <dbReference type="ARBA" id="ARBA00022448"/>
    </source>
</evidence>
<dbReference type="EMBL" id="AIMB01000007">
    <property type="protein sequence ID" value="EJF90565.1"/>
    <property type="molecule type" value="Genomic_DNA"/>
</dbReference>
<dbReference type="GO" id="GO:0005886">
    <property type="term" value="C:plasma membrane"/>
    <property type="evidence" value="ECO:0007669"/>
    <property type="project" value="UniProtKB-SubCell"/>
</dbReference>
<keyword evidence="5" id="KW-1003">Cell membrane</keyword>
<reference evidence="14 15" key="1">
    <citation type="submission" date="2012-03" db="EMBL/GenBank/DDBJ databases">
        <title>The Genome Sequence of Bartonella tamiae Th239.</title>
        <authorList>
            <consortium name="The Broad Institute Genome Sequencing Platform"/>
            <consortium name="The Broad Institute Genome Sequencing Center for Infectious Disease"/>
            <person name="Feldgarden M."/>
            <person name="Kirby J."/>
            <person name="Kosoy M."/>
            <person name="Birtles R."/>
            <person name="Probert W.S."/>
            <person name="Chiaraviglio L."/>
            <person name="Young S.K."/>
            <person name="Zeng Q."/>
            <person name="Gargeya S."/>
            <person name="Fitzgerald M."/>
            <person name="Haas B."/>
            <person name="Abouelleil A."/>
            <person name="Alvarado L."/>
            <person name="Arachchi H.M."/>
            <person name="Berlin A."/>
            <person name="Chapman S.B."/>
            <person name="Gearin G."/>
            <person name="Goldberg J."/>
            <person name="Griggs A."/>
            <person name="Gujja S."/>
            <person name="Hansen M."/>
            <person name="Heiman D."/>
            <person name="Howarth C."/>
            <person name="Larimer J."/>
            <person name="Lui A."/>
            <person name="MacDonald P.J.P."/>
            <person name="McCowen C."/>
            <person name="Montmayeur A."/>
            <person name="Murphy C."/>
            <person name="Neiman D."/>
            <person name="Pearson M."/>
            <person name="Priest M."/>
            <person name="Roberts A."/>
            <person name="Saif S."/>
            <person name="Shea T."/>
            <person name="Sisk P."/>
            <person name="Stolte C."/>
            <person name="Sykes S."/>
            <person name="Wortman J."/>
            <person name="Nusbaum C."/>
            <person name="Birren B."/>
        </authorList>
    </citation>
    <scope>NUCLEOTIDE SEQUENCE [LARGE SCALE GENOMIC DNA]</scope>
    <source>
        <strain evidence="14 15">Th239</strain>
    </source>
</reference>
<keyword evidence="4 13" id="KW-0813">Transport</keyword>
<feature type="transmembrane region" description="Helical" evidence="13">
    <location>
        <begin position="117"/>
        <end position="140"/>
    </location>
</feature>
<sequence length="345" mass="38346">MRLKFWFSIFTWASIFSLLCIINVNSQSPLGIGVSEPVLSHNGFWSKLTLQLSVWQQQFERSISRFLIGMHDSPENALKLLGFSFIYGILHAVGPGHGKIVISSYLLAENESLKRGIILSFLSSVLQAISAIIIVGLVFFMLPARLTKATEWATKASFALIMLLGLGLLIKKTKQLIKKRNLYRFIAPQKSQIHRLFENEAINVTPQEGSYSSALTEKNTSTLLGICDMCGNSHILSAEFVKKPLKWKTALLAIFSVGIRPCTGAIFVMSFAMINHLTWIGSFSVLAMSLGTFITVSCLAGIAVKTKTFASKLNIHAEKLSRFVSVLEWLFALAIFLIGLMFFIR</sequence>
<dbReference type="GO" id="GO:0010045">
    <property type="term" value="P:response to nickel cation"/>
    <property type="evidence" value="ECO:0007669"/>
    <property type="project" value="TreeGrafter"/>
</dbReference>
<dbReference type="eggNOG" id="COG2215">
    <property type="taxonomic scope" value="Bacteria"/>
</dbReference>
<comment type="similarity">
    <text evidence="13">Belongs to the NiCoT transporter (TC 2.A.52) family.</text>
</comment>
<evidence type="ECO:0000313" key="15">
    <source>
        <dbReference type="Proteomes" id="UP000008952"/>
    </source>
</evidence>
<comment type="function">
    <text evidence="1">Efflux system for nickel and cobalt.</text>
</comment>
<keyword evidence="7 13" id="KW-0812">Transmembrane</keyword>